<organism evidence="1 2">
    <name type="scientific">Candidatus Thermochlorobacter aerophilus</name>
    <dbReference type="NCBI Taxonomy" id="1868324"/>
    <lineage>
        <taxon>Bacteria</taxon>
        <taxon>Pseudomonadati</taxon>
        <taxon>Chlorobiota</taxon>
        <taxon>Chlorobiia</taxon>
        <taxon>Chlorobiales</taxon>
        <taxon>Candidatus Thermochlorobacteriaceae</taxon>
        <taxon>Candidatus Thermochlorobacter</taxon>
    </lineage>
</organism>
<gene>
    <name evidence="1" type="ORF">D0433_08610</name>
</gene>
<evidence type="ECO:0000313" key="1">
    <source>
        <dbReference type="EMBL" id="RFM23910.1"/>
    </source>
</evidence>
<reference evidence="1 2" key="1">
    <citation type="journal article" date="2011" name="ISME J.">
        <title>Community ecology of hot spring cyanobacterial mats: predominant populations and their functional potential.</title>
        <authorList>
            <person name="Klatt C.G."/>
            <person name="Wood J.M."/>
            <person name="Rusch D.B."/>
            <person name="Bateson M.M."/>
            <person name="Hamamura N."/>
            <person name="Heidelberg J.F."/>
            <person name="Grossman A.R."/>
            <person name="Bhaya D."/>
            <person name="Cohan F.M."/>
            <person name="Kuhl M."/>
            <person name="Bryant D.A."/>
            <person name="Ward D.M."/>
        </authorList>
    </citation>
    <scope>NUCLEOTIDE SEQUENCE [LARGE SCALE GENOMIC DNA]</scope>
    <source>
        <strain evidence="1">OS</strain>
    </source>
</reference>
<evidence type="ECO:0000313" key="2">
    <source>
        <dbReference type="Proteomes" id="UP000266389"/>
    </source>
</evidence>
<sequence>MRPYFFYLDDKFLLYFRFEVFCDRKDYETYKRGLSISVPWQPHVHPGEAKRLIIIGVNRERFRRYVNAWKARYGAQDGDT</sequence>
<proteinExistence type="predicted"/>
<accession>A0A395LZF6</accession>
<dbReference type="AlphaFoldDB" id="A0A395LZF6"/>
<protein>
    <submittedName>
        <fullName evidence="1">Uncharacterized protein</fullName>
    </submittedName>
</protein>
<dbReference type="Proteomes" id="UP000266389">
    <property type="component" value="Unassembled WGS sequence"/>
</dbReference>
<comment type="caution">
    <text evidence="1">The sequence shown here is derived from an EMBL/GenBank/DDBJ whole genome shotgun (WGS) entry which is preliminary data.</text>
</comment>
<name>A0A395LZF6_9BACT</name>
<dbReference type="EMBL" id="PHFL01000052">
    <property type="protein sequence ID" value="RFM23910.1"/>
    <property type="molecule type" value="Genomic_DNA"/>
</dbReference>